<evidence type="ECO:0000313" key="3">
    <source>
        <dbReference type="EMBL" id="KAG7134350.1"/>
    </source>
</evidence>
<evidence type="ECO:0000313" key="4">
    <source>
        <dbReference type="Proteomes" id="UP000044602"/>
    </source>
</evidence>
<gene>
    <name evidence="2" type="ORF">BN1708_008246</name>
    <name evidence="3" type="ORF">HYQ45_007668</name>
</gene>
<proteinExistence type="predicted"/>
<evidence type="ECO:0000313" key="2">
    <source>
        <dbReference type="EMBL" id="CRK40521.1"/>
    </source>
</evidence>
<protein>
    <submittedName>
        <fullName evidence="2">Uncharacterized protein</fullName>
    </submittedName>
</protein>
<dbReference type="EMBL" id="CVQH01026416">
    <property type="protein sequence ID" value="CRK40521.1"/>
    <property type="molecule type" value="Genomic_DNA"/>
</dbReference>
<organism evidence="2 4">
    <name type="scientific">Verticillium longisporum</name>
    <name type="common">Verticillium dahliae var. longisporum</name>
    <dbReference type="NCBI Taxonomy" id="100787"/>
    <lineage>
        <taxon>Eukaryota</taxon>
        <taxon>Fungi</taxon>
        <taxon>Dikarya</taxon>
        <taxon>Ascomycota</taxon>
        <taxon>Pezizomycotina</taxon>
        <taxon>Sordariomycetes</taxon>
        <taxon>Hypocreomycetidae</taxon>
        <taxon>Glomerellales</taxon>
        <taxon>Plectosphaerellaceae</taxon>
        <taxon>Verticillium</taxon>
    </lineage>
</organism>
<dbReference type="EMBL" id="JAEMWZ010000140">
    <property type="protein sequence ID" value="KAG7134350.1"/>
    <property type="molecule type" value="Genomic_DNA"/>
</dbReference>
<dbReference type="AlphaFoldDB" id="A0A0G4N1N1"/>
<accession>A0A0G4N1N1</accession>
<dbReference type="Proteomes" id="UP000689129">
    <property type="component" value="Unassembled WGS sequence"/>
</dbReference>
<sequence length="259" mass="28951">MAHNEHKGDQVLLPQEEREVRLSPQPSNLQTISPARSLTIEILSVKFATSLPPNASHQLLPTAGPAPVSDLPYKLELDFHIRYTATPRPVDIHLAILPHRILAQSLFHQVPPNQPDLQSYFLNQLAPLCYRDLDLNPSVRVLGRRTLERLTHHILLFCERHLNPVLDALADSGPVNLEPIPLVTNDVAKDERLGHSFVPGRGMPRDRATGDLQPVIPCGGDGSLDMEFLERVFRGIREDGTMDRFQPAWDSGINADYST</sequence>
<feature type="compositionally biased region" description="Basic and acidic residues" evidence="1">
    <location>
        <begin position="1"/>
        <end position="21"/>
    </location>
</feature>
<dbReference type="OrthoDB" id="10296040at2759"/>
<reference evidence="2 4" key="1">
    <citation type="submission" date="2015-05" db="EMBL/GenBank/DDBJ databases">
        <authorList>
            <person name="Wang D.B."/>
            <person name="Wang M."/>
        </authorList>
    </citation>
    <scope>NUCLEOTIDE SEQUENCE [LARGE SCALE GENOMIC DNA]</scope>
    <source>
        <strain evidence="2">VL1</strain>
    </source>
</reference>
<evidence type="ECO:0000256" key="1">
    <source>
        <dbReference type="SAM" id="MobiDB-lite"/>
    </source>
</evidence>
<feature type="region of interest" description="Disordered" evidence="1">
    <location>
        <begin position="1"/>
        <end position="28"/>
    </location>
</feature>
<feature type="non-terminal residue" evidence="2">
    <location>
        <position position="259"/>
    </location>
</feature>
<keyword evidence="4" id="KW-1185">Reference proteome</keyword>
<reference evidence="3" key="2">
    <citation type="journal article" date="2021" name="Mol. Plant Pathol.">
        <title>A 20-kb lineage-specific genomic region tames virulence in pathogenic amphidiploid Verticillium longisporum.</title>
        <authorList>
            <person name="Harting R."/>
            <person name="Starke J."/>
            <person name="Kusch H."/>
            <person name="Poggeler S."/>
            <person name="Maurus I."/>
            <person name="Schluter R."/>
            <person name="Landesfeind M."/>
            <person name="Bulla I."/>
            <person name="Nowrousian M."/>
            <person name="de Jonge R."/>
            <person name="Stahlhut G."/>
            <person name="Hoff K.J."/>
            <person name="Asshauer K.P."/>
            <person name="Thurmer A."/>
            <person name="Stanke M."/>
            <person name="Daniel R."/>
            <person name="Morgenstern B."/>
            <person name="Thomma B.P.H.J."/>
            <person name="Kronstad J.W."/>
            <person name="Braus-Stromeyer S.A."/>
            <person name="Braus G.H."/>
        </authorList>
    </citation>
    <scope>NUCLEOTIDE SEQUENCE</scope>
    <source>
        <strain evidence="3">Vl32</strain>
    </source>
</reference>
<dbReference type="Proteomes" id="UP000044602">
    <property type="component" value="Unassembled WGS sequence"/>
</dbReference>
<name>A0A0G4N1N1_VERLO</name>